<dbReference type="InterPro" id="IPR003750">
    <property type="entry name" value="Put_MeTrfase-C9orf114-like"/>
</dbReference>
<dbReference type="InterPro" id="IPR012340">
    <property type="entry name" value="NA-bd_OB-fold"/>
</dbReference>
<gene>
    <name evidence="2" type="ORF">SEPCBS119000_004672</name>
</gene>
<organism evidence="2 3">
    <name type="scientific">Sporothrix epigloea</name>
    <dbReference type="NCBI Taxonomy" id="1892477"/>
    <lineage>
        <taxon>Eukaryota</taxon>
        <taxon>Fungi</taxon>
        <taxon>Dikarya</taxon>
        <taxon>Ascomycota</taxon>
        <taxon>Pezizomycotina</taxon>
        <taxon>Sordariomycetes</taxon>
        <taxon>Sordariomycetidae</taxon>
        <taxon>Ophiostomatales</taxon>
        <taxon>Ophiostomataceae</taxon>
        <taxon>Sporothrix</taxon>
    </lineage>
</organism>
<evidence type="ECO:0000313" key="3">
    <source>
        <dbReference type="Proteomes" id="UP001642502"/>
    </source>
</evidence>
<dbReference type="Proteomes" id="UP001642502">
    <property type="component" value="Unassembled WGS sequence"/>
</dbReference>
<sequence>MSYGDGFKRRKVESTLGSALEYKPSTRFMPLGGRSHTMSVAIPTSILADCSTSEQRINAPSRIARALAIFSIDEVVIYDDSPVDSRPPAVDQEGYTGDTDPGHYLFHLLSYMETPPFMRKTLFPLHPNLRLQGLLPTLEMPHHPHRDEHLPYMEGLTLPGKPENPTHNTIVDLGLRKPVSIAARIDPKTRVTLHFPDESFANGTPVDPAEPRTEAGYYWGFQIRRCGSLSAVFTEAPYDGGYDVSIGTSERGEPASRVFPRSETISSDPPAAIFNHLLIVFGGPRGIEYAAMNDVDLSGVGIKVSNVRETFDYWVDVLPNQGNRSIRTDEAIFIALTELRRLWSDV</sequence>
<evidence type="ECO:0008006" key="4">
    <source>
        <dbReference type="Google" id="ProtNLM"/>
    </source>
</evidence>
<dbReference type="SUPFAM" id="SSF50249">
    <property type="entry name" value="Nucleic acid-binding proteins"/>
    <property type="match status" value="1"/>
</dbReference>
<dbReference type="PANTHER" id="PTHR12150">
    <property type="entry name" value="CLASS IV SAM-BINDING METHYLTRANSFERASE-RELATED"/>
    <property type="match status" value="1"/>
</dbReference>
<keyword evidence="3" id="KW-1185">Reference proteome</keyword>
<reference evidence="2 3" key="1">
    <citation type="submission" date="2024-01" db="EMBL/GenBank/DDBJ databases">
        <authorList>
            <person name="Allen C."/>
            <person name="Tagirdzhanova G."/>
        </authorList>
    </citation>
    <scope>NUCLEOTIDE SEQUENCE [LARGE SCALE GENOMIC DNA]</scope>
    <source>
        <strain evidence="2 3">CBS 119000</strain>
    </source>
</reference>
<name>A0ABP0DVC6_9PEZI</name>
<dbReference type="SUPFAM" id="SSF75217">
    <property type="entry name" value="alpha/beta knot"/>
    <property type="match status" value="1"/>
</dbReference>
<dbReference type="Pfam" id="PF02598">
    <property type="entry name" value="Methyltrn_RNA_3"/>
    <property type="match status" value="1"/>
</dbReference>
<dbReference type="InterPro" id="IPR029028">
    <property type="entry name" value="Alpha/beta_knot_MTases"/>
</dbReference>
<dbReference type="PANTHER" id="PTHR12150:SF13">
    <property type="entry name" value="METHYLTRANSFERASE C9ORF114-RELATED"/>
    <property type="match status" value="1"/>
</dbReference>
<dbReference type="InterPro" id="IPR029026">
    <property type="entry name" value="tRNA_m1G_MTases_N"/>
</dbReference>
<dbReference type="EMBL" id="CAWUON010000075">
    <property type="protein sequence ID" value="CAK7271573.1"/>
    <property type="molecule type" value="Genomic_DNA"/>
</dbReference>
<protein>
    <recommendedName>
        <fullName evidence="4">Deoxyribose-phosphate aldolase</fullName>
    </recommendedName>
</protein>
<accession>A0ABP0DVC6</accession>
<comment type="caution">
    <text evidence="2">The sequence shown here is derived from an EMBL/GenBank/DDBJ whole genome shotgun (WGS) entry which is preliminary data.</text>
</comment>
<dbReference type="Gene3D" id="3.40.1280.10">
    <property type="match status" value="2"/>
</dbReference>
<evidence type="ECO:0000256" key="1">
    <source>
        <dbReference type="ARBA" id="ARBA00009841"/>
    </source>
</evidence>
<evidence type="ECO:0000313" key="2">
    <source>
        <dbReference type="EMBL" id="CAK7271573.1"/>
    </source>
</evidence>
<proteinExistence type="inferred from homology"/>
<dbReference type="Gene3D" id="2.40.50.140">
    <property type="entry name" value="Nucleic acid-binding proteins"/>
    <property type="match status" value="1"/>
</dbReference>
<comment type="similarity">
    <text evidence="1">Belongs to the class IV-like SAM-binding methyltransferase superfamily.</text>
</comment>
<dbReference type="CDD" id="cd18086">
    <property type="entry name" value="HsC9orf114-like"/>
    <property type="match status" value="1"/>
</dbReference>